<organism evidence="6 7">
    <name type="scientific">Strongylocentrotus purpuratus</name>
    <name type="common">Purple sea urchin</name>
    <dbReference type="NCBI Taxonomy" id="7668"/>
    <lineage>
        <taxon>Eukaryota</taxon>
        <taxon>Metazoa</taxon>
        <taxon>Echinodermata</taxon>
        <taxon>Eleutherozoa</taxon>
        <taxon>Echinozoa</taxon>
        <taxon>Echinoidea</taxon>
        <taxon>Euechinoidea</taxon>
        <taxon>Echinacea</taxon>
        <taxon>Camarodonta</taxon>
        <taxon>Echinidea</taxon>
        <taxon>Strongylocentrotidae</taxon>
        <taxon>Strongylocentrotus</taxon>
    </lineage>
</organism>
<evidence type="ECO:0000256" key="4">
    <source>
        <dbReference type="ARBA" id="ARBA00022807"/>
    </source>
</evidence>
<dbReference type="GeneID" id="754797"/>
<keyword evidence="3" id="KW-0378">Hydrolase</keyword>
<name>A0A7M7NDT3_STRPU</name>
<dbReference type="EnsemblMetazoa" id="XM_030979032">
    <property type="protein sequence ID" value="XP_030834892"/>
    <property type="gene ID" value="LOC754797"/>
</dbReference>
<feature type="domain" description="Ubiquitin-like protease family profile" evidence="5">
    <location>
        <begin position="1"/>
        <end position="163"/>
    </location>
</feature>
<comment type="similarity">
    <text evidence="1">Belongs to the peptidase C48 family.</text>
</comment>
<evidence type="ECO:0000256" key="2">
    <source>
        <dbReference type="ARBA" id="ARBA00022670"/>
    </source>
</evidence>
<dbReference type="GO" id="GO:0060255">
    <property type="term" value="P:regulation of macromolecule metabolic process"/>
    <property type="evidence" value="ECO:0007669"/>
    <property type="project" value="UniProtKB-ARBA"/>
</dbReference>
<evidence type="ECO:0000256" key="1">
    <source>
        <dbReference type="ARBA" id="ARBA00005234"/>
    </source>
</evidence>
<dbReference type="SUPFAM" id="SSF54001">
    <property type="entry name" value="Cysteine proteinases"/>
    <property type="match status" value="1"/>
</dbReference>
<dbReference type="PANTHER" id="PTHR12606">
    <property type="entry name" value="SENTRIN/SUMO-SPECIFIC PROTEASE"/>
    <property type="match status" value="1"/>
</dbReference>
<accession>A0A7M7NDT3</accession>
<keyword evidence="4" id="KW-0788">Thiol protease</keyword>
<dbReference type="GO" id="GO:0016926">
    <property type="term" value="P:protein desumoylation"/>
    <property type="evidence" value="ECO:0000318"/>
    <property type="project" value="GO_Central"/>
</dbReference>
<reference evidence="7" key="1">
    <citation type="submission" date="2015-02" db="EMBL/GenBank/DDBJ databases">
        <title>Genome sequencing for Strongylocentrotus purpuratus.</title>
        <authorList>
            <person name="Murali S."/>
            <person name="Liu Y."/>
            <person name="Vee V."/>
            <person name="English A."/>
            <person name="Wang M."/>
            <person name="Skinner E."/>
            <person name="Han Y."/>
            <person name="Muzny D.M."/>
            <person name="Worley K.C."/>
            <person name="Gibbs R.A."/>
        </authorList>
    </citation>
    <scope>NUCLEOTIDE SEQUENCE</scope>
</reference>
<evidence type="ECO:0000313" key="6">
    <source>
        <dbReference type="EnsemblMetazoa" id="XP_030834892"/>
    </source>
</evidence>
<dbReference type="KEGG" id="spu:754797"/>
<dbReference type="Gene3D" id="3.40.395.10">
    <property type="entry name" value="Adenoviral Proteinase, Chain A"/>
    <property type="match status" value="1"/>
</dbReference>
<dbReference type="GO" id="GO:0005634">
    <property type="term" value="C:nucleus"/>
    <property type="evidence" value="ECO:0000318"/>
    <property type="project" value="GO_Central"/>
</dbReference>
<dbReference type="FunFam" id="3.40.395.10:FF:000001">
    <property type="entry name" value="Sentrin-specific protease 1"/>
    <property type="match status" value="1"/>
</dbReference>
<dbReference type="Pfam" id="PF02902">
    <property type="entry name" value="Peptidase_C48"/>
    <property type="match status" value="1"/>
</dbReference>
<dbReference type="Proteomes" id="UP000007110">
    <property type="component" value="Unassembled WGS sequence"/>
</dbReference>
<dbReference type="InParanoid" id="A0A7M7NDT3"/>
<sequence>MTISTEDMISLKEDNWLNDQIMNFYFEMLTARSKAKEYPSVYSFNTFFYPKLIKSGFASLRRWTKKVDIFTKDLLLVPVHLGMHWCLAVVDFRNKSTVFYDSMGSHNQQCLDAMRDYLKEESLDKRKEIFKEDGWTYSSGKDNPQQYNSADCGVFCLKTAEFISRDAPLLFTQHSMPYFRRMVWEILHMTLL</sequence>
<evidence type="ECO:0000313" key="7">
    <source>
        <dbReference type="Proteomes" id="UP000007110"/>
    </source>
</evidence>
<evidence type="ECO:0000256" key="3">
    <source>
        <dbReference type="ARBA" id="ARBA00022801"/>
    </source>
</evidence>
<dbReference type="AlphaFoldDB" id="A0A7M7NDT3"/>
<keyword evidence="7" id="KW-1185">Reference proteome</keyword>
<dbReference type="GO" id="GO:0006508">
    <property type="term" value="P:proteolysis"/>
    <property type="evidence" value="ECO:0007669"/>
    <property type="project" value="UniProtKB-KW"/>
</dbReference>
<dbReference type="GO" id="GO:0080090">
    <property type="term" value="P:regulation of primary metabolic process"/>
    <property type="evidence" value="ECO:0007669"/>
    <property type="project" value="UniProtKB-ARBA"/>
</dbReference>
<dbReference type="GO" id="GO:0016929">
    <property type="term" value="F:deSUMOylase activity"/>
    <property type="evidence" value="ECO:0000318"/>
    <property type="project" value="GO_Central"/>
</dbReference>
<evidence type="ECO:0000259" key="5">
    <source>
        <dbReference type="PROSITE" id="PS50600"/>
    </source>
</evidence>
<protein>
    <recommendedName>
        <fullName evidence="5">Ubiquitin-like protease family profile domain-containing protein</fullName>
    </recommendedName>
</protein>
<dbReference type="InterPro" id="IPR003653">
    <property type="entry name" value="Peptidase_C48_C"/>
</dbReference>
<dbReference type="OMA" id="IDISSWD"/>
<dbReference type="RefSeq" id="XP_030834892.1">
    <property type="nucleotide sequence ID" value="XM_030979032.1"/>
</dbReference>
<reference evidence="6" key="2">
    <citation type="submission" date="2021-01" db="UniProtKB">
        <authorList>
            <consortium name="EnsemblMetazoa"/>
        </authorList>
    </citation>
    <scope>IDENTIFICATION</scope>
</reference>
<proteinExistence type="inferred from homology"/>
<dbReference type="InterPro" id="IPR038765">
    <property type="entry name" value="Papain-like_cys_pep_sf"/>
</dbReference>
<dbReference type="PROSITE" id="PS50600">
    <property type="entry name" value="ULP_PROTEASE"/>
    <property type="match status" value="1"/>
</dbReference>
<dbReference type="PANTHER" id="PTHR12606:SF141">
    <property type="entry name" value="GH15225P-RELATED"/>
    <property type="match status" value="1"/>
</dbReference>
<dbReference type="OrthoDB" id="1939479at2759"/>
<keyword evidence="2" id="KW-0645">Protease</keyword>